<keyword evidence="2" id="KW-0812">Transmembrane</keyword>
<keyword evidence="2" id="KW-1133">Transmembrane helix</keyword>
<feature type="transmembrane region" description="Helical" evidence="2">
    <location>
        <begin position="12"/>
        <end position="36"/>
    </location>
</feature>
<feature type="transmembrane region" description="Helical" evidence="2">
    <location>
        <begin position="741"/>
        <end position="767"/>
    </location>
</feature>
<name>A0AAN6ZIA6_9PEZI</name>
<evidence type="ECO:0000313" key="4">
    <source>
        <dbReference type="Proteomes" id="UP001302676"/>
    </source>
</evidence>
<dbReference type="EMBL" id="MU853636">
    <property type="protein sequence ID" value="KAK4140255.1"/>
    <property type="molecule type" value="Genomic_DNA"/>
</dbReference>
<evidence type="ECO:0000256" key="1">
    <source>
        <dbReference type="SAM" id="MobiDB-lite"/>
    </source>
</evidence>
<sequence length="867" mass="92551">MVELSVGEVSGLIAAGVFVLQILLALIFPVALVGFVGEENTAVTWSVLGRSLQSSPWPTLLQTDAAASHGVRRRVTHSLTFQTVIVYLVSLAAIVTPLGLYQTVEPENPYPEAFRFVKDESPFGYGTPPRLEGPFARNCGNDPCPGSWKNVTCVQQGLLQNCTGAVFGRAIPRPWTTTLRDGANRVAQSVSSIFDIQWRSQMNASDGLGESGWFLKSGYRQIGMLILEPTIQLVDGLVVDAQSGGIGFRNHTAPVPVHEDGSTWEEDILFIEPEAQCVDLNVTFDFKLSSNTDNKLVVTSYAFVDRGGLSALPRMSPNLSISAFGNGQGALDLRERAYKAAWANNFLTLAYLNRTDPDPTNITRWDVTPGMKFYSTEMVEDASKINGMSPAGDFVIDHLAIRSTMDYGEYLSFSTAAASNKLNSTNPFGISRAHFDLVSEICAGGDGANFPNINSSLIACGLQYGTARRTDGGSEVSPQPGSAWTLPVYSCAASVRATIRTVTFRYNGTGLAALNATSAPAKSYPSLADQPLWAVESIPFPAKISNVQPLWGILGLGANTTTSTAVPPSLAANLTAYRGPFLNLPGILTSTLSPLHSYDYVDPVAGQNLPGVDFYVQALINAFNIIRPGSAGYAQYADYSGLTSLALVTKWRALLGAGGGNSGRVEDGGAATAGKVLQLVWTDIAANAVVGTKGWGLRGGEDQGGEGGNGVKRRDDSGKTGGANEARVLVTAYKRRVRYHLLYMIPAILVLVLSIIVLIAWIVLLLLGRTGLAKMRRLLDATSPGRILGGFLWPGHGATLRETNEWVKHVGTKVVVVGRGPGESLAVADQEAWRDEHQLMGGRQGAVGEETIELVPKGDDKPGGAVW</sequence>
<comment type="caution">
    <text evidence="3">The sequence shown here is derived from an EMBL/GenBank/DDBJ whole genome shotgun (WGS) entry which is preliminary data.</text>
</comment>
<gene>
    <name evidence="3" type="ORF">C8A04DRAFT_15115</name>
</gene>
<evidence type="ECO:0000313" key="3">
    <source>
        <dbReference type="EMBL" id="KAK4140255.1"/>
    </source>
</evidence>
<accession>A0AAN6ZIA6</accession>
<dbReference type="RefSeq" id="XP_062633626.1">
    <property type="nucleotide sequence ID" value="XM_062778363.1"/>
</dbReference>
<feature type="transmembrane region" description="Helical" evidence="2">
    <location>
        <begin position="79"/>
        <end position="101"/>
    </location>
</feature>
<dbReference type="Proteomes" id="UP001302676">
    <property type="component" value="Unassembled WGS sequence"/>
</dbReference>
<keyword evidence="2" id="KW-0472">Membrane</keyword>
<keyword evidence="4" id="KW-1185">Reference proteome</keyword>
<evidence type="ECO:0000256" key="2">
    <source>
        <dbReference type="SAM" id="Phobius"/>
    </source>
</evidence>
<protein>
    <submittedName>
        <fullName evidence="3">Uncharacterized protein</fullName>
    </submittedName>
</protein>
<proteinExistence type="predicted"/>
<dbReference type="AlphaFoldDB" id="A0AAN6ZIA6"/>
<organism evidence="3 4">
    <name type="scientific">Dichotomopilus funicola</name>
    <dbReference type="NCBI Taxonomy" id="1934379"/>
    <lineage>
        <taxon>Eukaryota</taxon>
        <taxon>Fungi</taxon>
        <taxon>Dikarya</taxon>
        <taxon>Ascomycota</taxon>
        <taxon>Pezizomycotina</taxon>
        <taxon>Sordariomycetes</taxon>
        <taxon>Sordariomycetidae</taxon>
        <taxon>Sordariales</taxon>
        <taxon>Chaetomiaceae</taxon>
        <taxon>Dichotomopilus</taxon>
    </lineage>
</organism>
<dbReference type="GeneID" id="87814976"/>
<reference evidence="3" key="1">
    <citation type="journal article" date="2023" name="Mol. Phylogenet. Evol.">
        <title>Genome-scale phylogeny and comparative genomics of the fungal order Sordariales.</title>
        <authorList>
            <person name="Hensen N."/>
            <person name="Bonometti L."/>
            <person name="Westerberg I."/>
            <person name="Brannstrom I.O."/>
            <person name="Guillou S."/>
            <person name="Cros-Aarteil S."/>
            <person name="Calhoun S."/>
            <person name="Haridas S."/>
            <person name="Kuo A."/>
            <person name="Mondo S."/>
            <person name="Pangilinan J."/>
            <person name="Riley R."/>
            <person name="LaButti K."/>
            <person name="Andreopoulos B."/>
            <person name="Lipzen A."/>
            <person name="Chen C."/>
            <person name="Yan M."/>
            <person name="Daum C."/>
            <person name="Ng V."/>
            <person name="Clum A."/>
            <person name="Steindorff A."/>
            <person name="Ohm R.A."/>
            <person name="Martin F."/>
            <person name="Silar P."/>
            <person name="Natvig D.O."/>
            <person name="Lalanne C."/>
            <person name="Gautier V."/>
            <person name="Ament-Velasquez S.L."/>
            <person name="Kruys A."/>
            <person name="Hutchinson M.I."/>
            <person name="Powell A.J."/>
            <person name="Barry K."/>
            <person name="Miller A.N."/>
            <person name="Grigoriev I.V."/>
            <person name="Debuchy R."/>
            <person name="Gladieux P."/>
            <person name="Hiltunen Thoren M."/>
            <person name="Johannesson H."/>
        </authorList>
    </citation>
    <scope>NUCLEOTIDE SEQUENCE</scope>
    <source>
        <strain evidence="3">CBS 141.50</strain>
    </source>
</reference>
<feature type="region of interest" description="Disordered" evidence="1">
    <location>
        <begin position="699"/>
        <end position="720"/>
    </location>
</feature>
<reference evidence="3" key="2">
    <citation type="submission" date="2023-05" db="EMBL/GenBank/DDBJ databases">
        <authorList>
            <consortium name="Lawrence Berkeley National Laboratory"/>
            <person name="Steindorff A."/>
            <person name="Hensen N."/>
            <person name="Bonometti L."/>
            <person name="Westerberg I."/>
            <person name="Brannstrom I.O."/>
            <person name="Guillou S."/>
            <person name="Cros-Aarteil S."/>
            <person name="Calhoun S."/>
            <person name="Haridas S."/>
            <person name="Kuo A."/>
            <person name="Mondo S."/>
            <person name="Pangilinan J."/>
            <person name="Riley R."/>
            <person name="Labutti K."/>
            <person name="Andreopoulos B."/>
            <person name="Lipzen A."/>
            <person name="Chen C."/>
            <person name="Yanf M."/>
            <person name="Daum C."/>
            <person name="Ng V."/>
            <person name="Clum A."/>
            <person name="Ohm R."/>
            <person name="Martin F."/>
            <person name="Silar P."/>
            <person name="Natvig D."/>
            <person name="Lalanne C."/>
            <person name="Gautier V."/>
            <person name="Ament-Velasquez S.L."/>
            <person name="Kruys A."/>
            <person name="Hutchinson M.I."/>
            <person name="Powell A.J."/>
            <person name="Barry K."/>
            <person name="Miller A.N."/>
            <person name="Grigoriev I.V."/>
            <person name="Debuchy R."/>
            <person name="Gladieux P."/>
            <person name="Thoren M.H."/>
            <person name="Johannesson H."/>
        </authorList>
    </citation>
    <scope>NUCLEOTIDE SEQUENCE</scope>
    <source>
        <strain evidence="3">CBS 141.50</strain>
    </source>
</reference>